<dbReference type="Proteomes" id="UP000673691">
    <property type="component" value="Unassembled WGS sequence"/>
</dbReference>
<protein>
    <recommendedName>
        <fullName evidence="1">tRNA(His) guanylyltransferase</fullName>
    </recommendedName>
    <alternativeName>
        <fullName evidence="2">tRNA-histidine guanylyltransferase</fullName>
    </alternativeName>
</protein>
<reference evidence="5 6" key="1">
    <citation type="journal article" name="Sci. Rep.">
        <title>Genome-scale phylogenetic analyses confirm Olpidium as the closest living zoosporic fungus to the non-flagellated, terrestrial fungi.</title>
        <authorList>
            <person name="Chang Y."/>
            <person name="Rochon D."/>
            <person name="Sekimoto S."/>
            <person name="Wang Y."/>
            <person name="Chovatia M."/>
            <person name="Sandor L."/>
            <person name="Salamov A."/>
            <person name="Grigoriev I.V."/>
            <person name="Stajich J.E."/>
            <person name="Spatafora J.W."/>
        </authorList>
    </citation>
    <scope>NUCLEOTIDE SEQUENCE [LARGE SCALE GENOMIC DNA]</scope>
    <source>
        <strain evidence="5">S191</strain>
    </source>
</reference>
<feature type="region of interest" description="Disordered" evidence="3">
    <location>
        <begin position="623"/>
        <end position="647"/>
    </location>
</feature>
<feature type="compositionally biased region" description="Low complexity" evidence="3">
    <location>
        <begin position="86"/>
        <end position="102"/>
    </location>
</feature>
<accession>A0A8H7ZX79</accession>
<dbReference type="InterPro" id="IPR038469">
    <property type="entry name" value="tRNAHis_GuaTrfase_Thg1_sf"/>
</dbReference>
<dbReference type="GO" id="GO:0006400">
    <property type="term" value="P:tRNA modification"/>
    <property type="evidence" value="ECO:0007669"/>
    <property type="project" value="InterPro"/>
</dbReference>
<evidence type="ECO:0000313" key="5">
    <source>
        <dbReference type="EMBL" id="KAG5460894.1"/>
    </source>
</evidence>
<feature type="region of interest" description="Disordered" evidence="3">
    <location>
        <begin position="50"/>
        <end position="130"/>
    </location>
</feature>
<feature type="compositionally biased region" description="Gly residues" evidence="3">
    <location>
        <begin position="1"/>
        <end position="11"/>
    </location>
</feature>
<dbReference type="InterPro" id="IPR007537">
    <property type="entry name" value="tRNAHis_GuaTrfase_Thg1"/>
</dbReference>
<dbReference type="EMBL" id="JAEFCI010004524">
    <property type="protein sequence ID" value="KAG5460894.1"/>
    <property type="molecule type" value="Genomic_DNA"/>
</dbReference>
<dbReference type="AlphaFoldDB" id="A0A8H7ZX79"/>
<keyword evidence="6" id="KW-1185">Reference proteome</keyword>
<dbReference type="InterPro" id="IPR024956">
    <property type="entry name" value="tRNAHis_GuaTrfase_cat"/>
</dbReference>
<evidence type="ECO:0000313" key="6">
    <source>
        <dbReference type="Proteomes" id="UP000673691"/>
    </source>
</evidence>
<name>A0A8H7ZX79_9FUNG</name>
<feature type="domain" description="tRNAHis guanylyltransferase catalytic" evidence="4">
    <location>
        <begin position="144"/>
        <end position="222"/>
    </location>
</feature>
<feature type="compositionally biased region" description="Polar residues" evidence="3">
    <location>
        <begin position="581"/>
        <end position="590"/>
    </location>
</feature>
<sequence length="740" mass="80852">MEKGGGAGGLQGRRQRPPPNNKIQETKMLFSSSRRAAILARLQCWQAPLARAARTAPPAATAVSAGPAPATPGRRRNPPVRFLGGAAAEAAHPASDADGGEPAAPPQTPPPGGAASPPAVDGPPRTPRPAFLSDVAAMDELGDRIKALESVTTSVRFPPTAHFCVRLDGVGFHQLPQGFFKPFDERLLDAMMFTARDVLEKYDAASLAYVESDEITLLFPSRLTATEDGDPDPLPVGLATGDAEALEELWEEEQDGANPAAAAPGKCPKKEAAKRANLRRRKRAMALAMARGEEKLDDYGFTHPYGGRVFKLLSTTAAYAATRFNHHLSSLCKDVPVRERHVAPPPAYAEGQARPTTHDYLAPLTESTLRKARSHTAMFDSRAFEVPDLATLADCVYWRSSHDCIRNAVNGLARSQFSHRRLNGVPLRRAIEMLAAERGIDPETHLRPRAMFGTFIKRHWCEVRPEDLAGTVTNEPPGVPVYRTQIKCAPVNWKDWTPEARSKFAAAKYWPAQGVPGEFPAHGAPATVFFGKRGFILRILRYSVDYDNAPQFPYENRYLPATGRRGSWPRFSPSDGDSRKTGVTSEQQAGQRVARREILVVQYGHSQCSGSSGNLNVKNAFDTAEPNRRPAGAAGKPGGPSLHGEAHCEKGTELPHELSDVYGNLEWGVEAPFQPPRRKFVRIFLLFDERLSPEGQPPPLPSAHRPVCHGVVERLVRTSSVAPRVLSRPEDDEFVHDLRP</sequence>
<organism evidence="5 6">
    <name type="scientific">Olpidium bornovanus</name>
    <dbReference type="NCBI Taxonomy" id="278681"/>
    <lineage>
        <taxon>Eukaryota</taxon>
        <taxon>Fungi</taxon>
        <taxon>Fungi incertae sedis</taxon>
        <taxon>Olpidiomycota</taxon>
        <taxon>Olpidiomycotina</taxon>
        <taxon>Olpidiomycetes</taxon>
        <taxon>Olpidiales</taxon>
        <taxon>Olpidiaceae</taxon>
        <taxon>Olpidium</taxon>
    </lineage>
</organism>
<proteinExistence type="predicted"/>
<evidence type="ECO:0000256" key="1">
    <source>
        <dbReference type="ARBA" id="ARBA00015443"/>
    </source>
</evidence>
<feature type="compositionally biased region" description="Pro residues" evidence="3">
    <location>
        <begin position="103"/>
        <end position="112"/>
    </location>
</feature>
<feature type="region of interest" description="Disordered" evidence="3">
    <location>
        <begin position="563"/>
        <end position="591"/>
    </location>
</feature>
<dbReference type="GO" id="GO:0008193">
    <property type="term" value="F:tRNA guanylyltransferase activity"/>
    <property type="evidence" value="ECO:0007669"/>
    <property type="project" value="InterPro"/>
</dbReference>
<feature type="region of interest" description="Disordered" evidence="3">
    <location>
        <begin position="1"/>
        <end position="29"/>
    </location>
</feature>
<comment type="caution">
    <text evidence="5">The sequence shown here is derived from an EMBL/GenBank/DDBJ whole genome shotgun (WGS) entry which is preliminary data.</text>
</comment>
<keyword evidence="5" id="KW-0548">Nucleotidyltransferase</keyword>
<evidence type="ECO:0000256" key="2">
    <source>
        <dbReference type="ARBA" id="ARBA00032480"/>
    </source>
</evidence>
<dbReference type="PANTHER" id="PTHR12729">
    <property type="entry name" value="TRNA(HIS) GUANYLYLTRANSFERASE-RELATED"/>
    <property type="match status" value="1"/>
</dbReference>
<dbReference type="OrthoDB" id="5959761at2759"/>
<gene>
    <name evidence="5" type="ORF">BJ554DRAFT_7004</name>
</gene>
<dbReference type="Pfam" id="PF04446">
    <property type="entry name" value="Thg1"/>
    <property type="match status" value="1"/>
</dbReference>
<evidence type="ECO:0000256" key="3">
    <source>
        <dbReference type="SAM" id="MobiDB-lite"/>
    </source>
</evidence>
<evidence type="ECO:0000259" key="4">
    <source>
        <dbReference type="Pfam" id="PF04446"/>
    </source>
</evidence>
<feature type="compositionally biased region" description="Low complexity" evidence="3">
    <location>
        <begin position="50"/>
        <end position="72"/>
    </location>
</feature>
<dbReference type="GO" id="GO:0000287">
    <property type="term" value="F:magnesium ion binding"/>
    <property type="evidence" value="ECO:0007669"/>
    <property type="project" value="InterPro"/>
</dbReference>
<dbReference type="Gene3D" id="3.30.70.3000">
    <property type="match status" value="2"/>
</dbReference>
<keyword evidence="5" id="KW-0808">Transferase</keyword>
<dbReference type="PANTHER" id="PTHR12729:SF1">
    <property type="entry name" value="TRNAHIS GUANYLYLTRANSFERASE CATALYTIC DOMAIN-CONTAINING PROTEIN"/>
    <property type="match status" value="1"/>
</dbReference>